<dbReference type="InterPro" id="IPR056498">
    <property type="entry name" value="DAAF9_N"/>
</dbReference>
<sequence length="303" mass="34737">FNSLCSKAVKYLCLKSVSGNVSNKRLSYIDEPESEEFVLVIKPRKIECFCTNENVLSYLETLLVFNNVIVYHYDSGKDGDVSECDDLKLKFLRKFIASCHQISLPYNTSGQSTEGDHSDLKSCVSWPLIQSFVFNFDTCENQLDFSRTPKVADFSAQIIKLCKYPDALNFEDHIVKNTLTFCWAFENCLRRIETGLGECMSPKEIIEPLYSYFRHAEICEGKHFRFLILHKFIDNRSRPPVALLGQDSCQKTYTNASSTPNDAEDRSKETFFHILIRGTSLLSHFYCTRTYFTAPKIDNSGSL</sequence>
<proteinExistence type="predicted"/>
<dbReference type="PANTHER" id="PTHR33664:SF1">
    <property type="entry name" value="DYNEIN AXONEMAL ASSEMBLY FACTOR 9"/>
    <property type="match status" value="1"/>
</dbReference>
<dbReference type="PANTHER" id="PTHR33664">
    <property type="entry name" value="RCG26366"/>
    <property type="match status" value="1"/>
</dbReference>
<feature type="domain" description="DAAF9 N-terminal" evidence="1">
    <location>
        <begin position="1"/>
        <end position="161"/>
    </location>
</feature>
<organism evidence="2">
    <name type="scientific">Mesocestoides corti</name>
    <name type="common">Flatworm</name>
    <dbReference type="NCBI Taxonomy" id="53468"/>
    <lineage>
        <taxon>Eukaryota</taxon>
        <taxon>Metazoa</taxon>
        <taxon>Spiralia</taxon>
        <taxon>Lophotrochozoa</taxon>
        <taxon>Platyhelminthes</taxon>
        <taxon>Cestoda</taxon>
        <taxon>Eucestoda</taxon>
        <taxon>Cyclophyllidea</taxon>
        <taxon>Mesocestoididae</taxon>
        <taxon>Mesocestoides</taxon>
    </lineage>
</organism>
<dbReference type="Pfam" id="PF23281">
    <property type="entry name" value="DAAF9_N"/>
    <property type="match status" value="1"/>
</dbReference>
<reference evidence="2" key="1">
    <citation type="submission" date="2019-11" db="UniProtKB">
        <authorList>
            <consortium name="WormBaseParasite"/>
        </authorList>
    </citation>
    <scope>IDENTIFICATION</scope>
</reference>
<dbReference type="WBParaSite" id="MCU_010894-RI">
    <property type="protein sequence ID" value="MCU_010894-RI"/>
    <property type="gene ID" value="MCU_010894"/>
</dbReference>
<dbReference type="InterPro" id="IPR040342">
    <property type="entry name" value="DNAAF9"/>
</dbReference>
<dbReference type="AlphaFoldDB" id="A0A5K3FS22"/>
<accession>A0A5K3FS22</accession>
<name>A0A5K3FS22_MESCO</name>
<evidence type="ECO:0000259" key="1">
    <source>
        <dbReference type="Pfam" id="PF23281"/>
    </source>
</evidence>
<protein>
    <submittedName>
        <fullName evidence="2">HA2 domain-containing protein</fullName>
    </submittedName>
</protein>
<evidence type="ECO:0000313" key="2">
    <source>
        <dbReference type="WBParaSite" id="MCU_010894-RI"/>
    </source>
</evidence>